<dbReference type="GO" id="GO:0003700">
    <property type="term" value="F:DNA-binding transcription factor activity"/>
    <property type="evidence" value="ECO:0007669"/>
    <property type="project" value="InterPro"/>
</dbReference>
<dbReference type="SMART" id="SM00345">
    <property type="entry name" value="HTH_GNTR"/>
    <property type="match status" value="1"/>
</dbReference>
<keyword evidence="2 6" id="KW-0238">DNA-binding</keyword>
<evidence type="ECO:0000256" key="3">
    <source>
        <dbReference type="ARBA" id="ARBA00023163"/>
    </source>
</evidence>
<dbReference type="Gene3D" id="1.10.10.10">
    <property type="entry name" value="Winged helix-like DNA-binding domain superfamily/Winged helix DNA-binding domain"/>
    <property type="match status" value="1"/>
</dbReference>
<gene>
    <name evidence="6" type="ORF">BJY18_003248</name>
</gene>
<evidence type="ECO:0000259" key="5">
    <source>
        <dbReference type="PROSITE" id="PS50949"/>
    </source>
</evidence>
<comment type="caution">
    <text evidence="6">The sequence shown here is derived from an EMBL/GenBank/DDBJ whole genome shotgun (WGS) entry which is preliminary data.</text>
</comment>
<dbReference type="AlphaFoldDB" id="A0A840IVH3"/>
<dbReference type="EMBL" id="JACHMG010000001">
    <property type="protein sequence ID" value="MBB4685763.1"/>
    <property type="molecule type" value="Genomic_DNA"/>
</dbReference>
<dbReference type="InterPro" id="IPR011711">
    <property type="entry name" value="GntR_C"/>
</dbReference>
<name>A0A840IVH3_9PSEU</name>
<dbReference type="Pfam" id="PF00392">
    <property type="entry name" value="GntR"/>
    <property type="match status" value="1"/>
</dbReference>
<feature type="domain" description="HTH gntR-type" evidence="5">
    <location>
        <begin position="27"/>
        <end position="94"/>
    </location>
</feature>
<dbReference type="InterPro" id="IPR036388">
    <property type="entry name" value="WH-like_DNA-bd_sf"/>
</dbReference>
<accession>A0A840IVH3</accession>
<dbReference type="RefSeq" id="WP_184780739.1">
    <property type="nucleotide sequence ID" value="NZ_JACHMG010000001.1"/>
</dbReference>
<dbReference type="SUPFAM" id="SSF48008">
    <property type="entry name" value="GntR ligand-binding domain-like"/>
    <property type="match status" value="1"/>
</dbReference>
<dbReference type="SUPFAM" id="SSF46785">
    <property type="entry name" value="Winged helix' DNA-binding domain"/>
    <property type="match status" value="1"/>
</dbReference>
<evidence type="ECO:0000313" key="7">
    <source>
        <dbReference type="Proteomes" id="UP000581769"/>
    </source>
</evidence>
<dbReference type="GO" id="GO:0003677">
    <property type="term" value="F:DNA binding"/>
    <property type="evidence" value="ECO:0007669"/>
    <property type="project" value="UniProtKB-KW"/>
</dbReference>
<dbReference type="InterPro" id="IPR036390">
    <property type="entry name" value="WH_DNA-bd_sf"/>
</dbReference>
<keyword evidence="1" id="KW-0805">Transcription regulation</keyword>
<keyword evidence="7" id="KW-1185">Reference proteome</keyword>
<dbReference type="PANTHER" id="PTHR43537">
    <property type="entry name" value="TRANSCRIPTIONAL REGULATOR, GNTR FAMILY"/>
    <property type="match status" value="1"/>
</dbReference>
<dbReference type="InterPro" id="IPR008920">
    <property type="entry name" value="TF_FadR/GntR_C"/>
</dbReference>
<dbReference type="Gene3D" id="1.20.120.530">
    <property type="entry name" value="GntR ligand-binding domain-like"/>
    <property type="match status" value="1"/>
</dbReference>
<evidence type="ECO:0000313" key="6">
    <source>
        <dbReference type="EMBL" id="MBB4685763.1"/>
    </source>
</evidence>
<evidence type="ECO:0000256" key="2">
    <source>
        <dbReference type="ARBA" id="ARBA00023125"/>
    </source>
</evidence>
<sequence>MPDILGVVAGTPHIPALLLVGEDEEGLGRTSRAYRAIRRQIIDLTLPPGSSFTEASLARQWDISKTPVREALARLRRDGLVSALPRAGYVVSPITLQDTDDLCALRSMLSSEAAGAAARAGCPAPALDRLEELSKVPLALSTGEVGQEEGLRAGIEFEGIIAAFSGNHRLGKAVVDAIDELERVLRLAALIDPSIASPPGELAAIADRLRARDTGGAHHAMRERCDRVRRDVLRVLAKSTSVSQVHIQPPAPAPAKQPPNAAPRATAAARPKPRGA</sequence>
<evidence type="ECO:0000256" key="4">
    <source>
        <dbReference type="SAM" id="MobiDB-lite"/>
    </source>
</evidence>
<dbReference type="PROSITE" id="PS50949">
    <property type="entry name" value="HTH_GNTR"/>
    <property type="match status" value="1"/>
</dbReference>
<dbReference type="Pfam" id="PF07729">
    <property type="entry name" value="FCD"/>
    <property type="match status" value="1"/>
</dbReference>
<dbReference type="SMART" id="SM00895">
    <property type="entry name" value="FCD"/>
    <property type="match status" value="1"/>
</dbReference>
<reference evidence="6 7" key="1">
    <citation type="submission" date="2020-08" db="EMBL/GenBank/DDBJ databases">
        <title>Sequencing the genomes of 1000 actinobacteria strains.</title>
        <authorList>
            <person name="Klenk H.-P."/>
        </authorList>
    </citation>
    <scope>NUCLEOTIDE SEQUENCE [LARGE SCALE GENOMIC DNA]</scope>
    <source>
        <strain evidence="6 7">DSM 45859</strain>
    </source>
</reference>
<keyword evidence="3" id="KW-0804">Transcription</keyword>
<organism evidence="6 7">
    <name type="scientific">Amycolatopsis jiangsuensis</name>
    <dbReference type="NCBI Taxonomy" id="1181879"/>
    <lineage>
        <taxon>Bacteria</taxon>
        <taxon>Bacillati</taxon>
        <taxon>Actinomycetota</taxon>
        <taxon>Actinomycetes</taxon>
        <taxon>Pseudonocardiales</taxon>
        <taxon>Pseudonocardiaceae</taxon>
        <taxon>Amycolatopsis</taxon>
    </lineage>
</organism>
<dbReference type="Proteomes" id="UP000581769">
    <property type="component" value="Unassembled WGS sequence"/>
</dbReference>
<feature type="compositionally biased region" description="Pro residues" evidence="4">
    <location>
        <begin position="249"/>
        <end position="261"/>
    </location>
</feature>
<dbReference type="PANTHER" id="PTHR43537:SF5">
    <property type="entry name" value="UXU OPERON TRANSCRIPTIONAL REGULATOR"/>
    <property type="match status" value="1"/>
</dbReference>
<feature type="region of interest" description="Disordered" evidence="4">
    <location>
        <begin position="240"/>
        <end position="276"/>
    </location>
</feature>
<dbReference type="CDD" id="cd07377">
    <property type="entry name" value="WHTH_GntR"/>
    <property type="match status" value="1"/>
</dbReference>
<dbReference type="InterPro" id="IPR000524">
    <property type="entry name" value="Tscrpt_reg_HTH_GntR"/>
</dbReference>
<evidence type="ECO:0000256" key="1">
    <source>
        <dbReference type="ARBA" id="ARBA00023015"/>
    </source>
</evidence>
<proteinExistence type="predicted"/>
<protein>
    <submittedName>
        <fullName evidence="6">DNA-binding GntR family transcriptional regulator</fullName>
    </submittedName>
</protein>